<feature type="non-terminal residue" evidence="1">
    <location>
        <position position="1"/>
    </location>
</feature>
<dbReference type="AlphaFoldDB" id="A0A5A7RG95"/>
<name>A0A5A7RG95_STRAF</name>
<dbReference type="Proteomes" id="UP000325081">
    <property type="component" value="Unassembled WGS sequence"/>
</dbReference>
<proteinExistence type="predicted"/>
<dbReference type="OrthoDB" id="2019803at2759"/>
<organism evidence="1 2">
    <name type="scientific">Striga asiatica</name>
    <name type="common">Asiatic witchweed</name>
    <name type="synonym">Buchnera asiatica</name>
    <dbReference type="NCBI Taxonomy" id="4170"/>
    <lineage>
        <taxon>Eukaryota</taxon>
        <taxon>Viridiplantae</taxon>
        <taxon>Streptophyta</taxon>
        <taxon>Embryophyta</taxon>
        <taxon>Tracheophyta</taxon>
        <taxon>Spermatophyta</taxon>
        <taxon>Magnoliopsida</taxon>
        <taxon>eudicotyledons</taxon>
        <taxon>Gunneridae</taxon>
        <taxon>Pentapetalae</taxon>
        <taxon>asterids</taxon>
        <taxon>lamiids</taxon>
        <taxon>Lamiales</taxon>
        <taxon>Orobanchaceae</taxon>
        <taxon>Buchnereae</taxon>
        <taxon>Striga</taxon>
    </lineage>
</organism>
<reference evidence="2" key="1">
    <citation type="journal article" date="2019" name="Curr. Biol.">
        <title>Genome Sequence of Striga asiatica Provides Insight into the Evolution of Plant Parasitism.</title>
        <authorList>
            <person name="Yoshida S."/>
            <person name="Kim S."/>
            <person name="Wafula E.K."/>
            <person name="Tanskanen J."/>
            <person name="Kim Y.M."/>
            <person name="Honaas L."/>
            <person name="Yang Z."/>
            <person name="Spallek T."/>
            <person name="Conn C.E."/>
            <person name="Ichihashi Y."/>
            <person name="Cheong K."/>
            <person name="Cui S."/>
            <person name="Der J.P."/>
            <person name="Gundlach H."/>
            <person name="Jiao Y."/>
            <person name="Hori C."/>
            <person name="Ishida J.K."/>
            <person name="Kasahara H."/>
            <person name="Kiba T."/>
            <person name="Kim M.S."/>
            <person name="Koo N."/>
            <person name="Laohavisit A."/>
            <person name="Lee Y.H."/>
            <person name="Lumba S."/>
            <person name="McCourt P."/>
            <person name="Mortimer J.C."/>
            <person name="Mutuku J.M."/>
            <person name="Nomura T."/>
            <person name="Sasaki-Sekimoto Y."/>
            <person name="Seto Y."/>
            <person name="Wang Y."/>
            <person name="Wakatake T."/>
            <person name="Sakakibara H."/>
            <person name="Demura T."/>
            <person name="Yamaguchi S."/>
            <person name="Yoneyama K."/>
            <person name="Manabe R.I."/>
            <person name="Nelson D.C."/>
            <person name="Schulman A.H."/>
            <person name="Timko M.P."/>
            <person name="dePamphilis C.W."/>
            <person name="Choi D."/>
            <person name="Shirasu K."/>
        </authorList>
    </citation>
    <scope>NUCLEOTIDE SEQUENCE [LARGE SCALE GENOMIC DNA]</scope>
    <source>
        <strain evidence="2">cv. UVA1</strain>
    </source>
</reference>
<dbReference type="EMBL" id="BKCP01012625">
    <property type="protein sequence ID" value="GER56235.1"/>
    <property type="molecule type" value="Genomic_DNA"/>
</dbReference>
<sequence>FPLIFTHIIVSAQRVNQNIDQDAAFQQEIRPEVCCSKGDSRGPISSNLSQSSSRNSFVGAAQRVTFCYLFKACIGELKKEKGIEVVYLFVNIDGKKFVHGTLFADKLPQQ</sequence>
<evidence type="ECO:0000313" key="1">
    <source>
        <dbReference type="EMBL" id="GER56235.1"/>
    </source>
</evidence>
<keyword evidence="2" id="KW-1185">Reference proteome</keyword>
<gene>
    <name evidence="1" type="ORF">STAS_33960</name>
</gene>
<accession>A0A5A7RG95</accession>
<protein>
    <submittedName>
        <fullName evidence="1">Histone deacetylase 2a-like protein</fullName>
    </submittedName>
</protein>
<comment type="caution">
    <text evidence="1">The sequence shown here is derived from an EMBL/GenBank/DDBJ whole genome shotgun (WGS) entry which is preliminary data.</text>
</comment>
<evidence type="ECO:0000313" key="2">
    <source>
        <dbReference type="Proteomes" id="UP000325081"/>
    </source>
</evidence>